<dbReference type="GO" id="GO:0005886">
    <property type="term" value="C:plasma membrane"/>
    <property type="evidence" value="ECO:0007669"/>
    <property type="project" value="UniProtKB-SubCell"/>
</dbReference>
<dbReference type="GO" id="GO:0045259">
    <property type="term" value="C:proton-transporting ATP synthase complex"/>
    <property type="evidence" value="ECO:0007669"/>
    <property type="project" value="UniProtKB-KW"/>
</dbReference>
<dbReference type="PANTHER" id="PTHR11910">
    <property type="entry name" value="ATP SYNTHASE DELTA CHAIN"/>
    <property type="match status" value="1"/>
</dbReference>
<comment type="caution">
    <text evidence="8">The sequence shown here is derived from an EMBL/GenBank/DDBJ whole genome shotgun (WGS) entry which is preliminary data.</text>
</comment>
<reference evidence="8" key="1">
    <citation type="submission" date="2020-04" db="EMBL/GenBank/DDBJ databases">
        <title>Deep metagenomics examines the oral microbiome during advanced dental caries in children, revealing novel taxa and co-occurrences with host molecules.</title>
        <authorList>
            <person name="Baker J.L."/>
            <person name="Morton J.T."/>
            <person name="Dinis M."/>
            <person name="Alvarez R."/>
            <person name="Tran N.C."/>
            <person name="Knight R."/>
            <person name="Edlund A."/>
        </authorList>
    </citation>
    <scope>NUCLEOTIDE SEQUENCE</scope>
    <source>
        <strain evidence="8">JCVI_24_bin.2</strain>
    </source>
</reference>
<gene>
    <name evidence="7 8" type="primary">atpH</name>
    <name evidence="8" type="ORF">HXM93_01360</name>
</gene>
<comment type="subcellular location">
    <subcellularLocation>
        <location evidence="7">Cell membrane</location>
        <topology evidence="7">Peripheral membrane protein</topology>
    </subcellularLocation>
    <subcellularLocation>
        <location evidence="1">Membrane</location>
    </subcellularLocation>
</comment>
<sequence length="179" mass="20445">MNQSSALYGKSFYDLAKEEKITKEVLEEMELVKALFRENPDYIRLLLEPSIPKKERLSLLDQAFSEDLQPYLLNFLKVLLEKGLLRSYSECYKTYKKRYQEDEGITDALVVSAVALSEEQKAALITKLEKLCQKKIILSEKIDPEVLGGLKVEVDGKTLDGTVSGRLKEIRKNVNEVVL</sequence>
<evidence type="ECO:0000256" key="5">
    <source>
        <dbReference type="ARBA" id="ARBA00023136"/>
    </source>
</evidence>
<comment type="function">
    <text evidence="7">F(1)F(0) ATP synthase produces ATP from ADP in the presence of a proton or sodium gradient. F-type ATPases consist of two structural domains, F(1) containing the extramembraneous catalytic core and F(0) containing the membrane proton channel, linked together by a central stalk and a peripheral stalk. During catalysis, ATP synthesis in the catalytic domain of F(1) is coupled via a rotary mechanism of the central stalk subunits to proton translocation.</text>
</comment>
<keyword evidence="7" id="KW-1003">Cell membrane</keyword>
<keyword evidence="7" id="KW-0139">CF(1)</keyword>
<evidence type="ECO:0000256" key="6">
    <source>
        <dbReference type="ARBA" id="ARBA00023310"/>
    </source>
</evidence>
<dbReference type="NCBIfam" id="TIGR01145">
    <property type="entry name" value="ATP_synt_delta"/>
    <property type="match status" value="1"/>
</dbReference>
<name>A0A930GX85_9FIRM</name>
<evidence type="ECO:0000256" key="4">
    <source>
        <dbReference type="ARBA" id="ARBA00023065"/>
    </source>
</evidence>
<dbReference type="SUPFAM" id="SSF47928">
    <property type="entry name" value="N-terminal domain of the delta subunit of the F1F0-ATP synthase"/>
    <property type="match status" value="1"/>
</dbReference>
<dbReference type="HAMAP" id="MF_01416">
    <property type="entry name" value="ATP_synth_delta_bact"/>
    <property type="match status" value="1"/>
</dbReference>
<comment type="function">
    <text evidence="7">This protein is part of the stalk that links CF(0) to CF(1). It either transmits conformational changes from CF(0) to CF(1) or is implicated in proton conduction.</text>
</comment>
<dbReference type="RefSeq" id="WP_009534040.1">
    <property type="nucleotide sequence ID" value="NZ_CAUSUX010000004.1"/>
</dbReference>
<protein>
    <recommendedName>
        <fullName evidence="7">ATP synthase subunit delta</fullName>
    </recommendedName>
    <alternativeName>
        <fullName evidence="7">ATP synthase F(1) sector subunit delta</fullName>
    </alternativeName>
    <alternativeName>
        <fullName evidence="7">F-type ATPase subunit delta</fullName>
        <shortName evidence="7">F-ATPase subunit delta</shortName>
    </alternativeName>
</protein>
<evidence type="ECO:0000313" key="8">
    <source>
        <dbReference type="EMBL" id="MBF1283170.1"/>
    </source>
</evidence>
<keyword evidence="4 7" id="KW-0406">Ion transport</keyword>
<dbReference type="InterPro" id="IPR000711">
    <property type="entry name" value="ATPase_OSCP/dsu"/>
</dbReference>
<evidence type="ECO:0000256" key="3">
    <source>
        <dbReference type="ARBA" id="ARBA00022781"/>
    </source>
</evidence>
<dbReference type="AlphaFoldDB" id="A0A930GX85"/>
<accession>A0A930GX85</accession>
<dbReference type="EMBL" id="JABZRD010000049">
    <property type="protein sequence ID" value="MBF1283170.1"/>
    <property type="molecule type" value="Genomic_DNA"/>
</dbReference>
<dbReference type="Pfam" id="PF00213">
    <property type="entry name" value="OSCP"/>
    <property type="match status" value="1"/>
</dbReference>
<evidence type="ECO:0000313" key="9">
    <source>
        <dbReference type="Proteomes" id="UP000709351"/>
    </source>
</evidence>
<evidence type="ECO:0000256" key="2">
    <source>
        <dbReference type="ARBA" id="ARBA00022448"/>
    </source>
</evidence>
<evidence type="ECO:0000256" key="1">
    <source>
        <dbReference type="ARBA" id="ARBA00004370"/>
    </source>
</evidence>
<keyword evidence="2 7" id="KW-0813">Transport</keyword>
<evidence type="ECO:0000256" key="7">
    <source>
        <dbReference type="HAMAP-Rule" id="MF_01416"/>
    </source>
</evidence>
<organism evidence="8 9">
    <name type="scientific">Oribacterium parvum</name>
    <dbReference type="NCBI Taxonomy" id="1501329"/>
    <lineage>
        <taxon>Bacteria</taxon>
        <taxon>Bacillati</taxon>
        <taxon>Bacillota</taxon>
        <taxon>Clostridia</taxon>
        <taxon>Lachnospirales</taxon>
        <taxon>Lachnospiraceae</taxon>
        <taxon>Oribacterium</taxon>
    </lineage>
</organism>
<keyword evidence="5 7" id="KW-0472">Membrane</keyword>
<comment type="similarity">
    <text evidence="7">Belongs to the ATPase delta chain family.</text>
</comment>
<proteinExistence type="inferred from homology"/>
<dbReference type="InterPro" id="IPR026015">
    <property type="entry name" value="ATP_synth_OSCP/delta_N_sf"/>
</dbReference>
<keyword evidence="3 7" id="KW-0375">Hydrogen ion transport</keyword>
<dbReference type="GO" id="GO:0046933">
    <property type="term" value="F:proton-transporting ATP synthase activity, rotational mechanism"/>
    <property type="evidence" value="ECO:0007669"/>
    <property type="project" value="UniProtKB-UniRule"/>
</dbReference>
<keyword evidence="6 7" id="KW-0066">ATP synthesis</keyword>
<dbReference type="Gene3D" id="1.10.520.20">
    <property type="entry name" value="N-terminal domain of the delta subunit of the F1F0-ATP synthase"/>
    <property type="match status" value="1"/>
</dbReference>
<dbReference type="PRINTS" id="PR00125">
    <property type="entry name" value="ATPASEDELTA"/>
</dbReference>
<dbReference type="Proteomes" id="UP000709351">
    <property type="component" value="Unassembled WGS sequence"/>
</dbReference>